<accession>A0AAI8YI33</accession>
<feature type="transmembrane region" description="Helical" evidence="1">
    <location>
        <begin position="179"/>
        <end position="201"/>
    </location>
</feature>
<evidence type="ECO:0000313" key="2">
    <source>
        <dbReference type="EMBL" id="CAJ2505670.1"/>
    </source>
</evidence>
<dbReference type="Proteomes" id="UP001295740">
    <property type="component" value="Unassembled WGS sequence"/>
</dbReference>
<evidence type="ECO:0000256" key="1">
    <source>
        <dbReference type="SAM" id="Phobius"/>
    </source>
</evidence>
<feature type="transmembrane region" description="Helical" evidence="1">
    <location>
        <begin position="88"/>
        <end position="112"/>
    </location>
</feature>
<evidence type="ECO:0000313" key="3">
    <source>
        <dbReference type="Proteomes" id="UP001295740"/>
    </source>
</evidence>
<gene>
    <name evidence="2" type="ORF">KHLLAP_LOCUS6138</name>
</gene>
<organism evidence="2 3">
    <name type="scientific">Anthostomella pinea</name>
    <dbReference type="NCBI Taxonomy" id="933095"/>
    <lineage>
        <taxon>Eukaryota</taxon>
        <taxon>Fungi</taxon>
        <taxon>Dikarya</taxon>
        <taxon>Ascomycota</taxon>
        <taxon>Pezizomycotina</taxon>
        <taxon>Sordariomycetes</taxon>
        <taxon>Xylariomycetidae</taxon>
        <taxon>Xylariales</taxon>
        <taxon>Xylariaceae</taxon>
        <taxon>Anthostomella</taxon>
    </lineage>
</organism>
<dbReference type="AlphaFoldDB" id="A0AAI8YI33"/>
<reference evidence="2" key="1">
    <citation type="submission" date="2023-10" db="EMBL/GenBank/DDBJ databases">
        <authorList>
            <person name="Hackl T."/>
        </authorList>
    </citation>
    <scope>NUCLEOTIDE SEQUENCE</scope>
</reference>
<protein>
    <submittedName>
        <fullName evidence="2">Uu.00g130640.m01.CDS01</fullName>
    </submittedName>
</protein>
<keyword evidence="1" id="KW-0472">Membrane</keyword>
<feature type="transmembrane region" description="Helical" evidence="1">
    <location>
        <begin position="58"/>
        <end position="76"/>
    </location>
</feature>
<sequence>MVTIGEVSLVNYTVVPPGFDNGLQNAPYNQWIAVIHGFVQVILPHNEASSLLVVGGQYSLIFAADTADTFWAILFLSPNSQDAAPSSFVTSFVAVPLITYLASAAFIVYVWGRSACSFRRFVYDQIPAVTRAVYGMTVVALNQLVGVAKRVSDRSSRGFRRFVYDQVPSATWAVCGKTLMALATCVYYPAVAAMAFGGFVYDQVLAVTKVVCGKTNMALGRFFYDQVPAVTRAICGMMAMALKELMRVAKWKKNTPCDQENPNGLGNEYLL</sequence>
<keyword evidence="3" id="KW-1185">Reference proteome</keyword>
<keyword evidence="1" id="KW-0812">Transmembrane</keyword>
<name>A0AAI8YI33_9PEZI</name>
<keyword evidence="1" id="KW-1133">Transmembrane helix</keyword>
<proteinExistence type="predicted"/>
<comment type="caution">
    <text evidence="2">The sequence shown here is derived from an EMBL/GenBank/DDBJ whole genome shotgun (WGS) entry which is preliminary data.</text>
</comment>
<dbReference type="EMBL" id="CAUWAG010000007">
    <property type="protein sequence ID" value="CAJ2505670.1"/>
    <property type="molecule type" value="Genomic_DNA"/>
</dbReference>